<organism evidence="3 4">
    <name type="scientific">Halalkalibacter wakoensis JCM 9140</name>
    <dbReference type="NCBI Taxonomy" id="1236970"/>
    <lineage>
        <taxon>Bacteria</taxon>
        <taxon>Bacillati</taxon>
        <taxon>Bacillota</taxon>
        <taxon>Bacilli</taxon>
        <taxon>Bacillales</taxon>
        <taxon>Bacillaceae</taxon>
        <taxon>Halalkalibacter</taxon>
    </lineage>
</organism>
<evidence type="ECO:0000259" key="2">
    <source>
        <dbReference type="Pfam" id="PF25155"/>
    </source>
</evidence>
<protein>
    <submittedName>
        <fullName evidence="3">Uncharacterized protein</fullName>
    </submittedName>
</protein>
<feature type="domain" description="TcaA protein NTF2-like" evidence="1">
    <location>
        <begin position="198"/>
        <end position="269"/>
    </location>
</feature>
<comment type="caution">
    <text evidence="3">The sequence shown here is derived from an EMBL/GenBank/DDBJ whole genome shotgun (WGS) entry which is preliminary data.</text>
</comment>
<dbReference type="AlphaFoldDB" id="W4Q0A3"/>
<sequence length="274" mass="31508">MSLKLEKETPFGTIHSSVLSLHEQMVTANLELSSEQKDGIMESLRHHLLNFSSALAFQSEGRLDSASDYIVAAFYELMNSSWDYLGYLSEVVVDVDSFILEQVGDDWFVRVDVQEKWIEDYVQNGYSMSLQESTQTNEYRLKYETTSQKWTVQDWSARNGLNSTHLKDLDINVSEQKEQLESTPLFASLSQVREPSIAEFGRFLDDYLTTSVEAINQRDFSIVVNMIDPAAATYKKEASDYIDYLERRGIKEDFHGVEVRSVERKSDDVYCPHV</sequence>
<evidence type="ECO:0000313" key="4">
    <source>
        <dbReference type="Proteomes" id="UP000018890"/>
    </source>
</evidence>
<accession>W4Q0A3</accession>
<keyword evidence="4" id="KW-1185">Reference proteome</keyword>
<dbReference type="Pfam" id="PF25155">
    <property type="entry name" value="NTF2_YvbJ"/>
    <property type="match status" value="1"/>
</dbReference>
<evidence type="ECO:0000259" key="1">
    <source>
        <dbReference type="Pfam" id="PF22819"/>
    </source>
</evidence>
<proteinExistence type="predicted"/>
<dbReference type="InterPro" id="IPR054528">
    <property type="entry name" value="TcaA_5th"/>
</dbReference>
<reference evidence="3" key="1">
    <citation type="journal article" date="2014" name="Genome Announc.">
        <title>Draft Genome Sequences of Three Alkaliphilic Bacillus Strains, Bacillus wakoensis JCM 9140T, Bacillus akibai JCM 9157T, and Bacillus hemicellulosilyticus JCM 9152T.</title>
        <authorList>
            <person name="Yuki M."/>
            <person name="Oshima K."/>
            <person name="Suda W."/>
            <person name="Oshida Y."/>
            <person name="Kitamura K."/>
            <person name="Iida T."/>
            <person name="Hattori M."/>
            <person name="Ohkuma M."/>
        </authorList>
    </citation>
    <scope>NUCLEOTIDE SEQUENCE [LARGE SCALE GENOMIC DNA]</scope>
    <source>
        <strain evidence="3">JCM 9140</strain>
    </source>
</reference>
<dbReference type="Pfam" id="PF22819">
    <property type="entry name" value="TcaA_5th"/>
    <property type="match status" value="1"/>
</dbReference>
<evidence type="ECO:0000313" key="3">
    <source>
        <dbReference type="EMBL" id="GAE25375.1"/>
    </source>
</evidence>
<dbReference type="STRING" id="1236970.JCM9140_1366"/>
<dbReference type="Proteomes" id="UP000018890">
    <property type="component" value="Unassembled WGS sequence"/>
</dbReference>
<dbReference type="InterPro" id="IPR056902">
    <property type="entry name" value="NTF2_YvbJ"/>
</dbReference>
<name>W4Q0A3_9BACI</name>
<gene>
    <name evidence="3" type="ORF">JCM9140_1366</name>
</gene>
<feature type="domain" description="YvbJ-like NTF2-like" evidence="2">
    <location>
        <begin position="40"/>
        <end position="156"/>
    </location>
</feature>
<dbReference type="EMBL" id="BAUT01000009">
    <property type="protein sequence ID" value="GAE25375.1"/>
    <property type="molecule type" value="Genomic_DNA"/>
</dbReference>